<feature type="compositionally biased region" description="Acidic residues" evidence="1">
    <location>
        <begin position="18"/>
        <end position="28"/>
    </location>
</feature>
<gene>
    <name evidence="3" type="ORF">TIFTF001_024328</name>
</gene>
<feature type="transmembrane region" description="Helical" evidence="2">
    <location>
        <begin position="126"/>
        <end position="147"/>
    </location>
</feature>
<keyword evidence="4" id="KW-1185">Reference proteome</keyword>
<accession>A0AA88AVM1</accession>
<name>A0AA88AVM1_FICCA</name>
<dbReference type="EMBL" id="BTGU01000055">
    <property type="protein sequence ID" value="GMN55198.1"/>
    <property type="molecule type" value="Genomic_DNA"/>
</dbReference>
<organism evidence="3 4">
    <name type="scientific">Ficus carica</name>
    <name type="common">Common fig</name>
    <dbReference type="NCBI Taxonomy" id="3494"/>
    <lineage>
        <taxon>Eukaryota</taxon>
        <taxon>Viridiplantae</taxon>
        <taxon>Streptophyta</taxon>
        <taxon>Embryophyta</taxon>
        <taxon>Tracheophyta</taxon>
        <taxon>Spermatophyta</taxon>
        <taxon>Magnoliopsida</taxon>
        <taxon>eudicotyledons</taxon>
        <taxon>Gunneridae</taxon>
        <taxon>Pentapetalae</taxon>
        <taxon>rosids</taxon>
        <taxon>fabids</taxon>
        <taxon>Rosales</taxon>
        <taxon>Moraceae</taxon>
        <taxon>Ficeae</taxon>
        <taxon>Ficus</taxon>
    </lineage>
</organism>
<keyword evidence="2" id="KW-1133">Transmembrane helix</keyword>
<protein>
    <submittedName>
        <fullName evidence="3">Uncharacterized protein</fullName>
    </submittedName>
</protein>
<evidence type="ECO:0000256" key="1">
    <source>
        <dbReference type="SAM" id="MobiDB-lite"/>
    </source>
</evidence>
<dbReference type="Proteomes" id="UP001187192">
    <property type="component" value="Unassembled WGS sequence"/>
</dbReference>
<dbReference type="PANTHER" id="PTHR31549:SF149">
    <property type="entry name" value="ISOPRENOID SYNTHASE DOMAIN-CONTAINING PROTEIN"/>
    <property type="match status" value="1"/>
</dbReference>
<keyword evidence="2" id="KW-0472">Membrane</keyword>
<dbReference type="InterPro" id="IPR004158">
    <property type="entry name" value="DUF247_pln"/>
</dbReference>
<dbReference type="AlphaFoldDB" id="A0AA88AVM1"/>
<feature type="region of interest" description="Disordered" evidence="1">
    <location>
        <begin position="1"/>
        <end position="79"/>
    </location>
</feature>
<dbReference type="Pfam" id="PF03140">
    <property type="entry name" value="DUF247"/>
    <property type="match status" value="1"/>
</dbReference>
<evidence type="ECO:0000256" key="2">
    <source>
        <dbReference type="SAM" id="Phobius"/>
    </source>
</evidence>
<keyword evidence="2" id="KW-0812">Transmembrane</keyword>
<sequence>MVVVAAMEEAGDGGGQKEEEDEEEEEAGDGGGGGGGGGRKEEEEKEEEEENEGVMVVDEDGGGELQRSGGSGHRSSGDSCGDWKDFRRLFKKIYRDRNPVHVLDLLRDVITADRVCTFSCLPFVKLLLAIFCSCGLVIPLMICRLSLPTLVVNNSTQRMLLNLVAHEMCLSSSHPNYDPWITSYVNLLDLLVDNEQDVKDLKAANVLRNCLSSDSDVAHVINSIGSS</sequence>
<dbReference type="PANTHER" id="PTHR31549">
    <property type="entry name" value="PROTEIN, PUTATIVE (DUF247)-RELATED-RELATED"/>
    <property type="match status" value="1"/>
</dbReference>
<comment type="caution">
    <text evidence="3">The sequence shown here is derived from an EMBL/GenBank/DDBJ whole genome shotgun (WGS) entry which is preliminary data.</text>
</comment>
<evidence type="ECO:0000313" key="4">
    <source>
        <dbReference type="Proteomes" id="UP001187192"/>
    </source>
</evidence>
<evidence type="ECO:0000313" key="3">
    <source>
        <dbReference type="EMBL" id="GMN55198.1"/>
    </source>
</evidence>
<reference evidence="3" key="1">
    <citation type="submission" date="2023-07" db="EMBL/GenBank/DDBJ databases">
        <title>draft genome sequence of fig (Ficus carica).</title>
        <authorList>
            <person name="Takahashi T."/>
            <person name="Nishimura K."/>
        </authorList>
    </citation>
    <scope>NUCLEOTIDE SEQUENCE</scope>
</reference>
<feature type="compositionally biased region" description="Low complexity" evidence="1">
    <location>
        <begin position="65"/>
        <end position="79"/>
    </location>
</feature>
<proteinExistence type="predicted"/>
<feature type="compositionally biased region" description="Acidic residues" evidence="1">
    <location>
        <begin position="43"/>
        <end position="62"/>
    </location>
</feature>